<name>A0A2P5FDZ2_TREOI</name>
<evidence type="ECO:0000313" key="1">
    <source>
        <dbReference type="EMBL" id="PON95999.1"/>
    </source>
</evidence>
<evidence type="ECO:0000313" key="2">
    <source>
        <dbReference type="Proteomes" id="UP000237000"/>
    </source>
</evidence>
<accession>A0A2P5FDZ2</accession>
<gene>
    <name evidence="1" type="ORF">TorRG33x02_082470</name>
</gene>
<dbReference type="InParanoid" id="A0A2P5FDZ2"/>
<comment type="caution">
    <text evidence="1">The sequence shown here is derived from an EMBL/GenBank/DDBJ whole genome shotgun (WGS) entry which is preliminary data.</text>
</comment>
<dbReference type="EMBL" id="JXTC01000041">
    <property type="protein sequence ID" value="PON95999.1"/>
    <property type="molecule type" value="Genomic_DNA"/>
</dbReference>
<protein>
    <recommendedName>
        <fullName evidence="3">RNase H type-1 domain-containing protein</fullName>
    </recommendedName>
</protein>
<sequence length="104" mass="11510">EPNHTWGVPQSLFDLIKCVKWAFTGQIDALSQLLGRGHLPPPLWTPLPPRWVKVSCDAAVREAFSVCAYVRRDSNSVILFASVIKVNTIEPCIVEALALKEGLL</sequence>
<evidence type="ECO:0008006" key="3">
    <source>
        <dbReference type="Google" id="ProtNLM"/>
    </source>
</evidence>
<dbReference type="AlphaFoldDB" id="A0A2P5FDZ2"/>
<keyword evidence="2" id="KW-1185">Reference proteome</keyword>
<dbReference type="STRING" id="63057.A0A2P5FDZ2"/>
<dbReference type="OrthoDB" id="1751580at2759"/>
<dbReference type="Proteomes" id="UP000237000">
    <property type="component" value="Unassembled WGS sequence"/>
</dbReference>
<proteinExistence type="predicted"/>
<reference evidence="2" key="1">
    <citation type="submission" date="2016-06" db="EMBL/GenBank/DDBJ databases">
        <title>Parallel loss of symbiosis genes in relatives of nitrogen-fixing non-legume Parasponia.</title>
        <authorList>
            <person name="Van Velzen R."/>
            <person name="Holmer R."/>
            <person name="Bu F."/>
            <person name="Rutten L."/>
            <person name="Van Zeijl A."/>
            <person name="Liu W."/>
            <person name="Santuari L."/>
            <person name="Cao Q."/>
            <person name="Sharma T."/>
            <person name="Shen D."/>
            <person name="Roswanjaya Y."/>
            <person name="Wardhani T."/>
            <person name="Kalhor M.S."/>
            <person name="Jansen J."/>
            <person name="Van den Hoogen J."/>
            <person name="Gungor B."/>
            <person name="Hartog M."/>
            <person name="Hontelez J."/>
            <person name="Verver J."/>
            <person name="Yang W.-C."/>
            <person name="Schijlen E."/>
            <person name="Repin R."/>
            <person name="Schilthuizen M."/>
            <person name="Schranz E."/>
            <person name="Heidstra R."/>
            <person name="Miyata K."/>
            <person name="Fedorova E."/>
            <person name="Kohlen W."/>
            <person name="Bisseling T."/>
            <person name="Smit S."/>
            <person name="Geurts R."/>
        </authorList>
    </citation>
    <scope>NUCLEOTIDE SEQUENCE [LARGE SCALE GENOMIC DNA]</scope>
    <source>
        <strain evidence="2">cv. RG33-2</strain>
    </source>
</reference>
<organism evidence="1 2">
    <name type="scientific">Trema orientale</name>
    <name type="common">Charcoal tree</name>
    <name type="synonym">Celtis orientalis</name>
    <dbReference type="NCBI Taxonomy" id="63057"/>
    <lineage>
        <taxon>Eukaryota</taxon>
        <taxon>Viridiplantae</taxon>
        <taxon>Streptophyta</taxon>
        <taxon>Embryophyta</taxon>
        <taxon>Tracheophyta</taxon>
        <taxon>Spermatophyta</taxon>
        <taxon>Magnoliopsida</taxon>
        <taxon>eudicotyledons</taxon>
        <taxon>Gunneridae</taxon>
        <taxon>Pentapetalae</taxon>
        <taxon>rosids</taxon>
        <taxon>fabids</taxon>
        <taxon>Rosales</taxon>
        <taxon>Cannabaceae</taxon>
        <taxon>Trema</taxon>
    </lineage>
</organism>
<feature type="non-terminal residue" evidence="1">
    <location>
        <position position="1"/>
    </location>
</feature>